<dbReference type="GeneID" id="89926097"/>
<evidence type="ECO:0000313" key="4">
    <source>
        <dbReference type="Proteomes" id="UP001337655"/>
    </source>
</evidence>
<dbReference type="RefSeq" id="XP_064659365.1">
    <property type="nucleotide sequence ID" value="XM_064802004.1"/>
</dbReference>
<reference evidence="3 4" key="1">
    <citation type="submission" date="2023-08" db="EMBL/GenBank/DDBJ databases">
        <title>Black Yeasts Isolated from many extreme environments.</title>
        <authorList>
            <person name="Coleine C."/>
            <person name="Stajich J.E."/>
            <person name="Selbmann L."/>
        </authorList>
    </citation>
    <scope>NUCLEOTIDE SEQUENCE [LARGE SCALE GENOMIC DNA]</scope>
    <source>
        <strain evidence="3 4">CCFEE 5935</strain>
    </source>
</reference>
<name>A0AAV9PDG5_9PEZI</name>
<dbReference type="InterPro" id="IPR030395">
    <property type="entry name" value="GP_PDE_dom"/>
</dbReference>
<gene>
    <name evidence="3" type="ORF">LTR77_004752</name>
</gene>
<dbReference type="PANTHER" id="PTHR43805:SF1">
    <property type="entry name" value="GP-PDE DOMAIN-CONTAINING PROTEIN"/>
    <property type="match status" value="1"/>
</dbReference>
<dbReference type="CDD" id="cd08570">
    <property type="entry name" value="GDPD_YPL206cp_fungi"/>
    <property type="match status" value="1"/>
</dbReference>
<evidence type="ECO:0000256" key="1">
    <source>
        <dbReference type="SAM" id="MobiDB-lite"/>
    </source>
</evidence>
<evidence type="ECO:0000259" key="2">
    <source>
        <dbReference type="PROSITE" id="PS51704"/>
    </source>
</evidence>
<dbReference type="Pfam" id="PF03009">
    <property type="entry name" value="GDPD"/>
    <property type="match status" value="1"/>
</dbReference>
<feature type="region of interest" description="Disordered" evidence="1">
    <location>
        <begin position="1"/>
        <end position="28"/>
    </location>
</feature>
<dbReference type="AlphaFoldDB" id="A0AAV9PDG5"/>
<comment type="caution">
    <text evidence="3">The sequence shown here is derived from an EMBL/GenBank/DDBJ whole genome shotgun (WGS) entry which is preliminary data.</text>
</comment>
<keyword evidence="4" id="KW-1185">Reference proteome</keyword>
<feature type="domain" description="GP-PDE" evidence="2">
    <location>
        <begin position="68"/>
        <end position="324"/>
    </location>
</feature>
<sequence length="377" mass="42648">MSPDHPSPAAGSGDDLLHRIPSALNAPPMLTQPGVEELQAPTTVPPLRDFPQATFTRYRLDAQKRRRPQCIAHRGYRAKYAENSMRAFRGAISTGAHALETDVHVTKDEVVVLSHDPSLKRCFGVDRKIKDCTWDEISKMRTVGGGQGDKAKAKAGIRTEGEAMARLQDLLEYLAQPGLEEVWVMLDIKLSNSAEQIMRLLGSTIAAVPPAQGGKRWEERIVMGIWAAKFLPLALEHCPGFPVSNIGFSVSYARHFLEIPNVSFNMLLPMLIAPGGRRFLRDARKEGWEVYAWTVNERTKMEWCIRRQLDGVITDDVAKFLDVCERFDETTPENWMPVGALGYLDIMRVYLWVSVMAWLYRRMFRPVASRALIERRE</sequence>
<dbReference type="EMBL" id="JAVRRT010000007">
    <property type="protein sequence ID" value="KAK5170167.1"/>
    <property type="molecule type" value="Genomic_DNA"/>
</dbReference>
<dbReference type="PROSITE" id="PS51704">
    <property type="entry name" value="GP_PDE"/>
    <property type="match status" value="1"/>
</dbReference>
<proteinExistence type="predicted"/>
<dbReference type="InterPro" id="IPR017946">
    <property type="entry name" value="PLC-like_Pdiesterase_TIM-brl"/>
</dbReference>
<organism evidence="3 4">
    <name type="scientific">Saxophila tyrrhenica</name>
    <dbReference type="NCBI Taxonomy" id="1690608"/>
    <lineage>
        <taxon>Eukaryota</taxon>
        <taxon>Fungi</taxon>
        <taxon>Dikarya</taxon>
        <taxon>Ascomycota</taxon>
        <taxon>Pezizomycotina</taxon>
        <taxon>Dothideomycetes</taxon>
        <taxon>Dothideomycetidae</taxon>
        <taxon>Mycosphaerellales</taxon>
        <taxon>Extremaceae</taxon>
        <taxon>Saxophila</taxon>
    </lineage>
</organism>
<accession>A0AAV9PDG5</accession>
<dbReference type="GO" id="GO:0008081">
    <property type="term" value="F:phosphoric diester hydrolase activity"/>
    <property type="evidence" value="ECO:0007669"/>
    <property type="project" value="InterPro"/>
</dbReference>
<protein>
    <recommendedName>
        <fullName evidence="2">GP-PDE domain-containing protein</fullName>
    </recommendedName>
</protein>
<dbReference type="Proteomes" id="UP001337655">
    <property type="component" value="Unassembled WGS sequence"/>
</dbReference>
<dbReference type="SUPFAM" id="SSF51695">
    <property type="entry name" value="PLC-like phosphodiesterases"/>
    <property type="match status" value="1"/>
</dbReference>
<dbReference type="GO" id="GO:0006629">
    <property type="term" value="P:lipid metabolic process"/>
    <property type="evidence" value="ECO:0007669"/>
    <property type="project" value="InterPro"/>
</dbReference>
<dbReference type="Gene3D" id="3.20.20.190">
    <property type="entry name" value="Phosphatidylinositol (PI) phosphodiesterase"/>
    <property type="match status" value="1"/>
</dbReference>
<evidence type="ECO:0000313" key="3">
    <source>
        <dbReference type="EMBL" id="KAK5170167.1"/>
    </source>
</evidence>
<dbReference type="PANTHER" id="PTHR43805">
    <property type="entry name" value="GLYCEROPHOSPHORYL DIESTER PHOSPHODIESTERASE"/>
    <property type="match status" value="1"/>
</dbReference>